<evidence type="ECO:0000313" key="1">
    <source>
        <dbReference type="EMBL" id="KOF92095.1"/>
    </source>
</evidence>
<protein>
    <submittedName>
        <fullName evidence="1">Uncharacterized protein</fullName>
    </submittedName>
</protein>
<organism evidence="1">
    <name type="scientific">Octopus bimaculoides</name>
    <name type="common">California two-spotted octopus</name>
    <dbReference type="NCBI Taxonomy" id="37653"/>
    <lineage>
        <taxon>Eukaryota</taxon>
        <taxon>Metazoa</taxon>
        <taxon>Spiralia</taxon>
        <taxon>Lophotrochozoa</taxon>
        <taxon>Mollusca</taxon>
        <taxon>Cephalopoda</taxon>
        <taxon>Coleoidea</taxon>
        <taxon>Octopodiformes</taxon>
        <taxon>Octopoda</taxon>
        <taxon>Incirrata</taxon>
        <taxon>Octopodidae</taxon>
        <taxon>Octopus</taxon>
    </lineage>
</organism>
<dbReference type="AlphaFoldDB" id="A0A0L8HTL0"/>
<name>A0A0L8HTL0_OCTBM</name>
<reference evidence="1" key="1">
    <citation type="submission" date="2015-07" db="EMBL/GenBank/DDBJ databases">
        <title>MeaNS - Measles Nucleotide Surveillance Program.</title>
        <authorList>
            <person name="Tran T."/>
            <person name="Druce J."/>
        </authorList>
    </citation>
    <scope>NUCLEOTIDE SEQUENCE</scope>
    <source>
        <strain evidence="1">UCB-OBI-ISO-001</strain>
        <tissue evidence="1">Gonad</tissue>
    </source>
</reference>
<accession>A0A0L8HTL0</accession>
<gene>
    <name evidence="1" type="ORF">OCBIM_22007289mg</name>
</gene>
<dbReference type="EMBL" id="KQ417398">
    <property type="protein sequence ID" value="KOF92095.1"/>
    <property type="molecule type" value="Genomic_DNA"/>
</dbReference>
<proteinExistence type="predicted"/>
<sequence>MYNFVLNRSISFRKDVWCFSYFESIRIYLLKQVHTKITHSNRYSHMYFHIMTKHLTEMSCAEETTLFLVVRKYIKTTNIFIASS</sequence>